<dbReference type="PANTHER" id="PTHR38813">
    <property type="match status" value="1"/>
</dbReference>
<dbReference type="Gene3D" id="3.30.2310.20">
    <property type="entry name" value="RelE-like"/>
    <property type="match status" value="1"/>
</dbReference>
<dbReference type="SUPFAM" id="SSF143011">
    <property type="entry name" value="RelE-like"/>
    <property type="match status" value="1"/>
</dbReference>
<dbReference type="EMBL" id="FXAM01000001">
    <property type="protein sequence ID" value="SMF94232.1"/>
    <property type="molecule type" value="Genomic_DNA"/>
</dbReference>
<dbReference type="InterPro" id="IPR007712">
    <property type="entry name" value="RelE/ParE_toxin"/>
</dbReference>
<reference evidence="2 3" key="1">
    <citation type="submission" date="2016-12" db="EMBL/GenBank/DDBJ databases">
        <authorList>
            <person name="Song W.-J."/>
            <person name="Kurnit D.M."/>
        </authorList>
    </citation>
    <scope>NUCLEOTIDE SEQUENCE [LARGE SCALE GENOMIC DNA]</scope>
    <source>
        <strain evidence="2 3">175</strain>
    </source>
</reference>
<dbReference type="Proteomes" id="UP000192923">
    <property type="component" value="Unassembled WGS sequence"/>
</dbReference>
<dbReference type="STRING" id="1760988.SAMN02949497_1541"/>
<dbReference type="InterPro" id="IPR035093">
    <property type="entry name" value="RelE/ParE_toxin_dom_sf"/>
</dbReference>
<sequence>MRIELRKSAVNDLKSLPKSIKDAIHTKIAELTNFPNVGNIKKLTNFEPAYRLRVGDYRVLFDVENDQILVGRVLHRKESYKR</sequence>
<proteinExistence type="predicted"/>
<evidence type="ECO:0000313" key="3">
    <source>
        <dbReference type="Proteomes" id="UP000192923"/>
    </source>
</evidence>
<accession>A0A1Y6D0Z5</accession>
<dbReference type="OrthoDB" id="5570653at2"/>
<dbReference type="RefSeq" id="WP_085211423.1">
    <property type="nucleotide sequence ID" value="NZ_FXAM01000001.1"/>
</dbReference>
<name>A0A1Y6D0Z5_9GAMM</name>
<evidence type="ECO:0000256" key="1">
    <source>
        <dbReference type="ARBA" id="ARBA00022649"/>
    </source>
</evidence>
<keyword evidence="1" id="KW-1277">Toxin-antitoxin system</keyword>
<dbReference type="AlphaFoldDB" id="A0A1Y6D0Z5"/>
<gene>
    <name evidence="2" type="ORF">SAMN02949497_1541</name>
</gene>
<dbReference type="Pfam" id="PF05016">
    <property type="entry name" value="ParE_toxin"/>
    <property type="match status" value="1"/>
</dbReference>
<organism evidence="2 3">
    <name type="scientific">Methylomagnum ishizawai</name>
    <dbReference type="NCBI Taxonomy" id="1760988"/>
    <lineage>
        <taxon>Bacteria</taxon>
        <taxon>Pseudomonadati</taxon>
        <taxon>Pseudomonadota</taxon>
        <taxon>Gammaproteobacteria</taxon>
        <taxon>Methylococcales</taxon>
        <taxon>Methylococcaceae</taxon>
        <taxon>Methylomagnum</taxon>
    </lineage>
</organism>
<dbReference type="InterPro" id="IPR052747">
    <property type="entry name" value="TA_system_RelE_toxin"/>
</dbReference>
<evidence type="ECO:0000313" key="2">
    <source>
        <dbReference type="EMBL" id="SMF94232.1"/>
    </source>
</evidence>
<dbReference type="PANTHER" id="PTHR38813:SF1">
    <property type="entry name" value="TOXIN RELE1-RELATED"/>
    <property type="match status" value="1"/>
</dbReference>
<keyword evidence="3" id="KW-1185">Reference proteome</keyword>
<protein>
    <submittedName>
        <fullName evidence="2">mRNA interferase RelE/StbE</fullName>
    </submittedName>
</protein>